<dbReference type="OrthoDB" id="8059989at2759"/>
<reference evidence="2 3" key="1">
    <citation type="journal article" date="2017" name="Gigascience">
        <title>Genome sequence of the small brown planthopper, Laodelphax striatellus.</title>
        <authorList>
            <person name="Zhu J."/>
            <person name="Jiang F."/>
            <person name="Wang X."/>
            <person name="Yang P."/>
            <person name="Bao Y."/>
            <person name="Zhao W."/>
            <person name="Wang W."/>
            <person name="Lu H."/>
            <person name="Wang Q."/>
            <person name="Cui N."/>
            <person name="Li J."/>
            <person name="Chen X."/>
            <person name="Luo L."/>
            <person name="Yu J."/>
            <person name="Kang L."/>
            <person name="Cui F."/>
        </authorList>
    </citation>
    <scope>NUCLEOTIDE SEQUENCE [LARGE SCALE GENOMIC DNA]</scope>
    <source>
        <strain evidence="2">Lst14</strain>
    </source>
</reference>
<feature type="non-terminal residue" evidence="2">
    <location>
        <position position="1"/>
    </location>
</feature>
<dbReference type="InParanoid" id="A0A482WQR2"/>
<feature type="region of interest" description="Disordered" evidence="1">
    <location>
        <begin position="81"/>
        <end position="106"/>
    </location>
</feature>
<dbReference type="EMBL" id="QKKF02028535">
    <property type="protein sequence ID" value="RZF35370.1"/>
    <property type="molecule type" value="Genomic_DNA"/>
</dbReference>
<proteinExistence type="predicted"/>
<dbReference type="AlphaFoldDB" id="A0A482WQR2"/>
<accession>A0A482WQR2</accession>
<protein>
    <submittedName>
        <fullName evidence="2">Uncharacterized protein</fullName>
    </submittedName>
</protein>
<dbReference type="Proteomes" id="UP000291343">
    <property type="component" value="Unassembled WGS sequence"/>
</dbReference>
<organism evidence="2 3">
    <name type="scientific">Laodelphax striatellus</name>
    <name type="common">Small brown planthopper</name>
    <name type="synonym">Delphax striatella</name>
    <dbReference type="NCBI Taxonomy" id="195883"/>
    <lineage>
        <taxon>Eukaryota</taxon>
        <taxon>Metazoa</taxon>
        <taxon>Ecdysozoa</taxon>
        <taxon>Arthropoda</taxon>
        <taxon>Hexapoda</taxon>
        <taxon>Insecta</taxon>
        <taxon>Pterygota</taxon>
        <taxon>Neoptera</taxon>
        <taxon>Paraneoptera</taxon>
        <taxon>Hemiptera</taxon>
        <taxon>Auchenorrhyncha</taxon>
        <taxon>Fulgoroidea</taxon>
        <taxon>Delphacidae</taxon>
        <taxon>Criomorphinae</taxon>
        <taxon>Laodelphax</taxon>
    </lineage>
</organism>
<sequence>AGRPDDGGAGRDVDRLLARRRRHKTVHFGDTILADIPSAASEGGGSSSAPGSVVSLPGQFDYNVQQLFTFIGTVLSAWDGDNSSPPHSASSSFRSKRSRQPAARKRRDPLQFLLNGDLELDVAENLGSPIFKHKHWRIAAGSCNALFLRK</sequence>
<feature type="compositionally biased region" description="Basic residues" evidence="1">
    <location>
        <begin position="94"/>
        <end position="106"/>
    </location>
</feature>
<evidence type="ECO:0000256" key="1">
    <source>
        <dbReference type="SAM" id="MobiDB-lite"/>
    </source>
</evidence>
<name>A0A482WQR2_LAOST</name>
<keyword evidence="3" id="KW-1185">Reference proteome</keyword>
<comment type="caution">
    <text evidence="2">The sequence shown here is derived from an EMBL/GenBank/DDBJ whole genome shotgun (WGS) entry which is preliminary data.</text>
</comment>
<feature type="compositionally biased region" description="Low complexity" evidence="1">
    <location>
        <begin position="83"/>
        <end position="93"/>
    </location>
</feature>
<evidence type="ECO:0000313" key="3">
    <source>
        <dbReference type="Proteomes" id="UP000291343"/>
    </source>
</evidence>
<gene>
    <name evidence="2" type="ORF">LSTR_LSTR016273</name>
</gene>
<feature type="non-terminal residue" evidence="2">
    <location>
        <position position="150"/>
    </location>
</feature>
<evidence type="ECO:0000313" key="2">
    <source>
        <dbReference type="EMBL" id="RZF35370.1"/>
    </source>
</evidence>